<evidence type="ECO:0000313" key="3">
    <source>
        <dbReference type="Proteomes" id="UP001177003"/>
    </source>
</evidence>
<accession>A0AA36EPH9</accession>
<gene>
    <name evidence="2" type="ORF">LSALG_LOCUS41488</name>
</gene>
<feature type="region of interest" description="Disordered" evidence="1">
    <location>
        <begin position="1"/>
        <end position="44"/>
    </location>
</feature>
<dbReference type="EMBL" id="OX465085">
    <property type="protein sequence ID" value="CAI9303028.1"/>
    <property type="molecule type" value="Genomic_DNA"/>
</dbReference>
<name>A0AA36EPH9_LACSI</name>
<sequence length="98" mass="11036">MIHDSSSSHKIGISFPSGEPTILPTSKSHRISSPVPSPRRKKRKMEIVTRVTRRHHKILLPGVLPTHPIRLGTHPITNNIWINSRRPIPASTLTIKFS</sequence>
<protein>
    <submittedName>
        <fullName evidence="2">Uncharacterized protein</fullName>
    </submittedName>
</protein>
<evidence type="ECO:0000313" key="2">
    <source>
        <dbReference type="EMBL" id="CAI9303028.1"/>
    </source>
</evidence>
<evidence type="ECO:0000256" key="1">
    <source>
        <dbReference type="SAM" id="MobiDB-lite"/>
    </source>
</evidence>
<dbReference type="Proteomes" id="UP001177003">
    <property type="component" value="Chromosome 9"/>
</dbReference>
<organism evidence="2 3">
    <name type="scientific">Lactuca saligna</name>
    <name type="common">Willowleaf lettuce</name>
    <dbReference type="NCBI Taxonomy" id="75948"/>
    <lineage>
        <taxon>Eukaryota</taxon>
        <taxon>Viridiplantae</taxon>
        <taxon>Streptophyta</taxon>
        <taxon>Embryophyta</taxon>
        <taxon>Tracheophyta</taxon>
        <taxon>Spermatophyta</taxon>
        <taxon>Magnoliopsida</taxon>
        <taxon>eudicotyledons</taxon>
        <taxon>Gunneridae</taxon>
        <taxon>Pentapetalae</taxon>
        <taxon>asterids</taxon>
        <taxon>campanulids</taxon>
        <taxon>Asterales</taxon>
        <taxon>Asteraceae</taxon>
        <taxon>Cichorioideae</taxon>
        <taxon>Cichorieae</taxon>
        <taxon>Lactucinae</taxon>
        <taxon>Lactuca</taxon>
    </lineage>
</organism>
<proteinExistence type="predicted"/>
<dbReference type="AlphaFoldDB" id="A0AA36EPH9"/>
<reference evidence="2" key="1">
    <citation type="submission" date="2023-04" db="EMBL/GenBank/DDBJ databases">
        <authorList>
            <person name="Vijverberg K."/>
            <person name="Xiong W."/>
            <person name="Schranz E."/>
        </authorList>
    </citation>
    <scope>NUCLEOTIDE SEQUENCE</scope>
</reference>
<keyword evidence="3" id="KW-1185">Reference proteome</keyword>